<proteinExistence type="predicted"/>
<dbReference type="AlphaFoldDB" id="A0A6A5ZKU8"/>
<evidence type="ECO:0000256" key="5">
    <source>
        <dbReference type="SAM" id="SignalP"/>
    </source>
</evidence>
<dbReference type="PANTHER" id="PTHR10272:SF14">
    <property type="entry name" value="PAF ACETYLHYDROLASE FAMILY PROTEIN"/>
    <property type="match status" value="1"/>
</dbReference>
<dbReference type="Gene3D" id="3.40.50.1820">
    <property type="entry name" value="alpha/beta hydrolase"/>
    <property type="match status" value="1"/>
</dbReference>
<protein>
    <recommendedName>
        <fullName evidence="1">1-alkyl-2-acetylglycerophosphocholine esterase</fullName>
        <ecNumber evidence="1">3.1.1.47</ecNumber>
    </recommendedName>
</protein>
<dbReference type="PANTHER" id="PTHR10272">
    <property type="entry name" value="PLATELET-ACTIVATING FACTOR ACETYLHYDROLASE"/>
    <property type="match status" value="1"/>
</dbReference>
<dbReference type="Proteomes" id="UP000799770">
    <property type="component" value="Unassembled WGS sequence"/>
</dbReference>
<feature type="non-terminal residue" evidence="6">
    <location>
        <position position="330"/>
    </location>
</feature>
<feature type="chain" id="PRO_5025473540" description="1-alkyl-2-acetylglycerophosphocholine esterase" evidence="5">
    <location>
        <begin position="16"/>
        <end position="330"/>
    </location>
</feature>
<name>A0A6A5ZKU8_9PLEO</name>
<dbReference type="EMBL" id="ML977314">
    <property type="protein sequence ID" value="KAF2120280.1"/>
    <property type="molecule type" value="Genomic_DNA"/>
</dbReference>
<evidence type="ECO:0000256" key="3">
    <source>
        <dbReference type="ARBA" id="ARBA00022963"/>
    </source>
</evidence>
<keyword evidence="3" id="KW-0442">Lipid degradation</keyword>
<keyword evidence="5" id="KW-0732">Signal</keyword>
<evidence type="ECO:0000313" key="6">
    <source>
        <dbReference type="EMBL" id="KAF2120280.1"/>
    </source>
</evidence>
<organism evidence="6 7">
    <name type="scientific">Lophiotrema nucula</name>
    <dbReference type="NCBI Taxonomy" id="690887"/>
    <lineage>
        <taxon>Eukaryota</taxon>
        <taxon>Fungi</taxon>
        <taxon>Dikarya</taxon>
        <taxon>Ascomycota</taxon>
        <taxon>Pezizomycotina</taxon>
        <taxon>Dothideomycetes</taxon>
        <taxon>Pleosporomycetidae</taxon>
        <taxon>Pleosporales</taxon>
        <taxon>Lophiotremataceae</taxon>
        <taxon>Lophiotrema</taxon>
    </lineage>
</organism>
<feature type="non-terminal residue" evidence="6">
    <location>
        <position position="1"/>
    </location>
</feature>
<keyword evidence="4" id="KW-0443">Lipid metabolism</keyword>
<evidence type="ECO:0000256" key="2">
    <source>
        <dbReference type="ARBA" id="ARBA00022801"/>
    </source>
</evidence>
<dbReference type="Pfam" id="PF03403">
    <property type="entry name" value="PAF-AH_p_II"/>
    <property type="match status" value="1"/>
</dbReference>
<accession>A0A6A5ZKU8</accession>
<keyword evidence="2" id="KW-0378">Hydrolase</keyword>
<dbReference type="InterPro" id="IPR029058">
    <property type="entry name" value="AB_hydrolase_fold"/>
</dbReference>
<evidence type="ECO:0000256" key="4">
    <source>
        <dbReference type="ARBA" id="ARBA00023098"/>
    </source>
</evidence>
<reference evidence="6" key="1">
    <citation type="journal article" date="2020" name="Stud. Mycol.">
        <title>101 Dothideomycetes genomes: a test case for predicting lifestyles and emergence of pathogens.</title>
        <authorList>
            <person name="Haridas S."/>
            <person name="Albert R."/>
            <person name="Binder M."/>
            <person name="Bloem J."/>
            <person name="Labutti K."/>
            <person name="Salamov A."/>
            <person name="Andreopoulos B."/>
            <person name="Baker S."/>
            <person name="Barry K."/>
            <person name="Bills G."/>
            <person name="Bluhm B."/>
            <person name="Cannon C."/>
            <person name="Castanera R."/>
            <person name="Culley D."/>
            <person name="Daum C."/>
            <person name="Ezra D."/>
            <person name="Gonzalez J."/>
            <person name="Henrissat B."/>
            <person name="Kuo A."/>
            <person name="Liang C."/>
            <person name="Lipzen A."/>
            <person name="Lutzoni F."/>
            <person name="Magnuson J."/>
            <person name="Mondo S."/>
            <person name="Nolan M."/>
            <person name="Ohm R."/>
            <person name="Pangilinan J."/>
            <person name="Park H.-J."/>
            <person name="Ramirez L."/>
            <person name="Alfaro M."/>
            <person name="Sun H."/>
            <person name="Tritt A."/>
            <person name="Yoshinaga Y."/>
            <person name="Zwiers L.-H."/>
            <person name="Turgeon B."/>
            <person name="Goodwin S."/>
            <person name="Spatafora J."/>
            <person name="Crous P."/>
            <person name="Grigoriev I."/>
        </authorList>
    </citation>
    <scope>NUCLEOTIDE SEQUENCE</scope>
    <source>
        <strain evidence="6">CBS 627.86</strain>
    </source>
</reference>
<dbReference type="EC" id="3.1.1.47" evidence="1"/>
<dbReference type="GO" id="GO:0016042">
    <property type="term" value="P:lipid catabolic process"/>
    <property type="evidence" value="ECO:0007669"/>
    <property type="project" value="UniProtKB-KW"/>
</dbReference>
<gene>
    <name evidence="6" type="ORF">BDV96DRAFT_464359</name>
</gene>
<dbReference type="OrthoDB" id="2363873at2759"/>
<feature type="signal peptide" evidence="5">
    <location>
        <begin position="1"/>
        <end position="15"/>
    </location>
</feature>
<dbReference type="SUPFAM" id="SSF53474">
    <property type="entry name" value="alpha/beta-Hydrolases"/>
    <property type="match status" value="1"/>
</dbReference>
<sequence>LFLLVTFLILGQTSAGFIPKPDAANIYFDVSISSSVLVDNGRMDPYGSDPNDHRKVMVSMYFPIPKDACSYTSPVIYFTGDTAKVSNKQFFDHEDQGVFETTMMTACTATSRLVTNADHPLIILEPNVATSRLMYSALAQEWAAGGYAVVTIDHPSDASIVEFSGPNTRNETVKNSIQIDAFAPARDWNSTVQQAHDTRVADISFVINSLAEPNTLQQLLDAGGSGLKLKSSFDINNVAVIGHGFGGTVATTLGATDPRVKLSINMGGTAKLDKDTTSNVIFFGRQGASRNDDTNWPTSWKHLHGLATEYDLQGAGMFDFSDLPLICKVS</sequence>
<evidence type="ECO:0000256" key="1">
    <source>
        <dbReference type="ARBA" id="ARBA00013201"/>
    </source>
</evidence>
<keyword evidence="7" id="KW-1185">Reference proteome</keyword>
<evidence type="ECO:0000313" key="7">
    <source>
        <dbReference type="Proteomes" id="UP000799770"/>
    </source>
</evidence>
<dbReference type="GO" id="GO:0003847">
    <property type="term" value="F:1-alkyl-2-acetylglycerophosphocholine esterase activity"/>
    <property type="evidence" value="ECO:0007669"/>
    <property type="project" value="UniProtKB-EC"/>
</dbReference>